<evidence type="ECO:0000313" key="2">
    <source>
        <dbReference type="EMBL" id="MFE4106256.1"/>
    </source>
</evidence>
<proteinExistence type="predicted"/>
<accession>A0ABW6IDL6</accession>
<comment type="caution">
    <text evidence="2">The sequence shown here is derived from an EMBL/GenBank/DDBJ whole genome shotgun (WGS) entry which is preliminary data.</text>
</comment>
<evidence type="ECO:0000256" key="1">
    <source>
        <dbReference type="SAM" id="MobiDB-lite"/>
    </source>
</evidence>
<sequence>MFQTPRSMPTALTQPTPTDNPDEPNPIRHILIGSPALVKRTIHQLHQAHYAETFRWTHPIEIPEGRVILTPNPGEVMGLLVKLVRLG</sequence>
<organism evidence="2 3">
    <name type="scientific">Almyronema epifaneia S1</name>
    <dbReference type="NCBI Taxonomy" id="2991925"/>
    <lineage>
        <taxon>Bacteria</taxon>
        <taxon>Bacillati</taxon>
        <taxon>Cyanobacteriota</taxon>
        <taxon>Cyanophyceae</taxon>
        <taxon>Nodosilineales</taxon>
        <taxon>Nodosilineaceae</taxon>
        <taxon>Almyronema</taxon>
        <taxon>Almyronema epifaneia</taxon>
    </lineage>
</organism>
<dbReference type="EMBL" id="JBHZOL010000059">
    <property type="protein sequence ID" value="MFE4106256.1"/>
    <property type="molecule type" value="Genomic_DNA"/>
</dbReference>
<feature type="region of interest" description="Disordered" evidence="1">
    <location>
        <begin position="1"/>
        <end position="27"/>
    </location>
</feature>
<name>A0ABW6IDL6_9CYAN</name>
<dbReference type="RefSeq" id="WP_377963837.1">
    <property type="nucleotide sequence ID" value="NZ_JBHZOL010000059.1"/>
</dbReference>
<evidence type="ECO:0000313" key="3">
    <source>
        <dbReference type="Proteomes" id="UP001600165"/>
    </source>
</evidence>
<gene>
    <name evidence="2" type="ORF">ACFVKH_08210</name>
</gene>
<feature type="compositionally biased region" description="Polar residues" evidence="1">
    <location>
        <begin position="1"/>
        <end position="14"/>
    </location>
</feature>
<reference evidence="2 3" key="1">
    <citation type="submission" date="2024-10" db="EMBL/GenBank/DDBJ databases">
        <authorList>
            <person name="Ratan Roy A."/>
            <person name="Morales Sandoval P.H."/>
            <person name="De Los Santos Villalobos S."/>
            <person name="Chakraborty S."/>
            <person name="Mukherjee J."/>
        </authorList>
    </citation>
    <scope>NUCLEOTIDE SEQUENCE [LARGE SCALE GENOMIC DNA]</scope>
    <source>
        <strain evidence="2 3">S1</strain>
    </source>
</reference>
<dbReference type="Proteomes" id="UP001600165">
    <property type="component" value="Unassembled WGS sequence"/>
</dbReference>
<protein>
    <submittedName>
        <fullName evidence="2">Uncharacterized protein</fullName>
    </submittedName>
</protein>
<keyword evidence="3" id="KW-1185">Reference proteome</keyword>